<evidence type="ECO:0000256" key="3">
    <source>
        <dbReference type="ARBA" id="ARBA00023163"/>
    </source>
</evidence>
<gene>
    <name evidence="7" type="ORF">F6S87_07930</name>
</gene>
<dbReference type="PROSITE" id="PS50977">
    <property type="entry name" value="HTH_TETR_2"/>
    <property type="match status" value="1"/>
</dbReference>
<comment type="caution">
    <text evidence="7">The sequence shown here is derived from an EMBL/GenBank/DDBJ whole genome shotgun (WGS) entry which is preliminary data.</text>
</comment>
<dbReference type="GO" id="GO:0003700">
    <property type="term" value="F:DNA-binding transcription factor activity"/>
    <property type="evidence" value="ECO:0007669"/>
    <property type="project" value="TreeGrafter"/>
</dbReference>
<keyword evidence="1" id="KW-0805">Transcription regulation</keyword>
<dbReference type="InterPro" id="IPR050109">
    <property type="entry name" value="HTH-type_TetR-like_transc_reg"/>
</dbReference>
<dbReference type="Gene3D" id="1.10.357.10">
    <property type="entry name" value="Tetracycline Repressor, domain 2"/>
    <property type="match status" value="1"/>
</dbReference>
<dbReference type="PANTHER" id="PTHR30055">
    <property type="entry name" value="HTH-TYPE TRANSCRIPTIONAL REGULATOR RUTR"/>
    <property type="match status" value="1"/>
</dbReference>
<keyword evidence="8" id="KW-1185">Reference proteome</keyword>
<dbReference type="AlphaFoldDB" id="A0A6I5N4B0"/>
<evidence type="ECO:0000256" key="2">
    <source>
        <dbReference type="ARBA" id="ARBA00023125"/>
    </source>
</evidence>
<dbReference type="Proteomes" id="UP000469292">
    <property type="component" value="Unassembled WGS sequence"/>
</dbReference>
<dbReference type="SUPFAM" id="SSF46689">
    <property type="entry name" value="Homeodomain-like"/>
    <property type="match status" value="1"/>
</dbReference>
<evidence type="ECO:0000313" key="7">
    <source>
        <dbReference type="EMBL" id="NEG70519.1"/>
    </source>
</evidence>
<dbReference type="PRINTS" id="PR00455">
    <property type="entry name" value="HTHTETR"/>
</dbReference>
<feature type="domain" description="HTH tetR-type" evidence="6">
    <location>
        <begin position="41"/>
        <end position="101"/>
    </location>
</feature>
<sequence length="249" mass="28100">MTLASWEPFLTATSPAADQVLNGTRPSGGDEPAKRKRMSTEERHLQILRTAAKIISVKGYWGLSLQDIADEIGISEAALYHYIDSKEDLLNLVLSENYDTTEATQFSALNASTLGPDGQRIYFFPRYCLNTLLYNVQRPEMAQLYCVLSGEALNPEHPAHQFFTARHIRNWELVGSINWLLPPSVDEDRLYDLYTLVTSAADGLQSRWLADDGINPVEEWLNFSDLIFPEDTWAGFRDPSEILNDSPVD</sequence>
<dbReference type="InterPro" id="IPR009057">
    <property type="entry name" value="Homeodomain-like_sf"/>
</dbReference>
<dbReference type="Pfam" id="PF00440">
    <property type="entry name" value="TetR_N"/>
    <property type="match status" value="1"/>
</dbReference>
<feature type="region of interest" description="Disordered" evidence="5">
    <location>
        <begin position="17"/>
        <end position="40"/>
    </location>
</feature>
<feature type="DNA-binding region" description="H-T-H motif" evidence="4">
    <location>
        <begin position="64"/>
        <end position="83"/>
    </location>
</feature>
<organism evidence="7 8">
    <name type="scientific">Bifidobacterium choloepi</name>
    <dbReference type="NCBI Taxonomy" id="2614131"/>
    <lineage>
        <taxon>Bacteria</taxon>
        <taxon>Bacillati</taxon>
        <taxon>Actinomycetota</taxon>
        <taxon>Actinomycetes</taxon>
        <taxon>Bifidobacteriales</taxon>
        <taxon>Bifidobacteriaceae</taxon>
        <taxon>Bifidobacterium</taxon>
    </lineage>
</organism>
<protein>
    <submittedName>
        <fullName evidence="7">TetR/AcrR family transcriptional regulator</fullName>
    </submittedName>
</protein>
<dbReference type="EMBL" id="VYSG01000004">
    <property type="protein sequence ID" value="NEG70519.1"/>
    <property type="molecule type" value="Genomic_DNA"/>
</dbReference>
<dbReference type="InterPro" id="IPR001647">
    <property type="entry name" value="HTH_TetR"/>
</dbReference>
<dbReference type="PANTHER" id="PTHR30055:SF234">
    <property type="entry name" value="HTH-TYPE TRANSCRIPTIONAL REGULATOR BETI"/>
    <property type="match status" value="1"/>
</dbReference>
<keyword evidence="2 4" id="KW-0238">DNA-binding</keyword>
<reference evidence="7 8" key="1">
    <citation type="submission" date="2019-09" db="EMBL/GenBank/DDBJ databases">
        <title>Phylogenetic characterization of a novel taxon of the genus Bifidobacterium: Bifidobacterium choloepi sp. nov.</title>
        <authorList>
            <person name="Modesto M."/>
            <person name="Satti M."/>
        </authorList>
    </citation>
    <scope>NUCLEOTIDE SEQUENCE [LARGE SCALE GENOMIC DNA]</scope>
    <source>
        <strain evidence="7 8">BRDM6</strain>
    </source>
</reference>
<evidence type="ECO:0000259" key="6">
    <source>
        <dbReference type="PROSITE" id="PS50977"/>
    </source>
</evidence>
<keyword evidence="3" id="KW-0804">Transcription</keyword>
<evidence type="ECO:0000256" key="1">
    <source>
        <dbReference type="ARBA" id="ARBA00023015"/>
    </source>
</evidence>
<dbReference type="RefSeq" id="WP_163228118.1">
    <property type="nucleotide sequence ID" value="NZ_VYSG01000004.1"/>
</dbReference>
<dbReference type="GO" id="GO:0000976">
    <property type="term" value="F:transcription cis-regulatory region binding"/>
    <property type="evidence" value="ECO:0007669"/>
    <property type="project" value="TreeGrafter"/>
</dbReference>
<evidence type="ECO:0000256" key="5">
    <source>
        <dbReference type="SAM" id="MobiDB-lite"/>
    </source>
</evidence>
<name>A0A6I5N4B0_9BIFI</name>
<accession>A0A6I5N4B0</accession>
<evidence type="ECO:0000256" key="4">
    <source>
        <dbReference type="PROSITE-ProRule" id="PRU00335"/>
    </source>
</evidence>
<evidence type="ECO:0000313" key="8">
    <source>
        <dbReference type="Proteomes" id="UP000469292"/>
    </source>
</evidence>
<proteinExistence type="predicted"/>